<dbReference type="Gramene" id="LPERR12G12780.1">
    <property type="protein sequence ID" value="LPERR12G12780.1"/>
    <property type="gene ID" value="LPERR12G12780"/>
</dbReference>
<dbReference type="InterPro" id="IPR011989">
    <property type="entry name" value="ARM-like"/>
</dbReference>
<feature type="region of interest" description="Disordered" evidence="1">
    <location>
        <begin position="990"/>
        <end position="1011"/>
    </location>
</feature>
<feature type="compositionally biased region" description="Polar residues" evidence="1">
    <location>
        <begin position="1001"/>
        <end position="1011"/>
    </location>
</feature>
<sequence length="1011" mass="112628">MKRGFTKDEMFLGQIHQVQGMILRLPGWNTVELLKAGRLFEDCNGASAGTACNMDDDGDSSGTDCIVEAFFRLCAILAFILTVMSLFMLLPLILLYVLGLYLSATLSLWRLIQRDYVGATTNGSTTNLTPALIVVYSLTVIQCVIVIFKIALATTEETIAIDTARRMRFDCQAFASVRGHIRETKIGCEKDPSFADERNLVTFGLELIESRSHDNFLSGVRIIGGILRRPLPEPGELRNIHQLEMPAMVLGAASADETASGRVPILQNCEAYKRDQKLPGLYERDWLLETYERDWLLENHELSWFQDMSLAIFKRWENPVESWKKSSDDKQNDGEEDGDDALTSCTELVLQGLVIFQKLAGDEGNCRMIYNTQDSVGIQAIGEKDQAPLACSIVKRSLQVMCNLVTAPGEVGKRLRAEVSNDKEAIRGLRRILECRTCDVELHKGAMQILTQLSLDGSSGMDSKSIGDFIKQLIGIFTVSRNDISVRKSAGEAMKMLCSKQESNGEAGSKLSCEISKNKATISSLQRVLECRTGNVELRKQAIQILTQLFLDVSSGMDADSKRNFIEKLIGLFVGGESGSSVRDVESGSSVRESIVEAMEMLCLERESDTLTLLRTNSNLDVDQRKQAIHILTRLSFDVSPGMDAESRRNFVENLINIFNSSNSDNSVQQSAGEAMEMLCLESEKDFPIILSIRMDQNIVGKLQEILLRANEKKGCRISAAKILKRLCSHYTKDGKCHLEDTQKEDMIRVMPKILNEILCYGPTEIPETDGENQNNVSCNHRHINGILKDFFLKLRKAEGSKDRSSLEPEVDEENPSNNIQNNGQGNYCSFQDQQEEVSKLLAALLSFSVTVCDKLIGRDESLVRLLTREPAPISKVTVNMKKTEVAQGDDTFSIPRKLKKMVDSNSQTTSDCLKIMKLTCKMLISMMDHNDHYGNEDLDSLMKSLEHATSEIMSNLEDIIILTNGNHGTESQVKSTLAYLVKKTRELVDKKKGMKAPESENASTSSAQES</sequence>
<dbReference type="Proteomes" id="UP000032180">
    <property type="component" value="Chromosome 12"/>
</dbReference>
<evidence type="ECO:0000313" key="3">
    <source>
        <dbReference type="EnsemblPlants" id="LPERR12G12780.1"/>
    </source>
</evidence>
<evidence type="ECO:0000313" key="4">
    <source>
        <dbReference type="Proteomes" id="UP000032180"/>
    </source>
</evidence>
<evidence type="ECO:0000256" key="2">
    <source>
        <dbReference type="SAM" id="Phobius"/>
    </source>
</evidence>
<keyword evidence="2" id="KW-0812">Transmembrane</keyword>
<keyword evidence="2" id="KW-1133">Transmembrane helix</keyword>
<dbReference type="SUPFAM" id="SSF48371">
    <property type="entry name" value="ARM repeat"/>
    <property type="match status" value="1"/>
</dbReference>
<feature type="compositionally biased region" description="Basic and acidic residues" evidence="1">
    <location>
        <begin position="990"/>
        <end position="999"/>
    </location>
</feature>
<dbReference type="InterPro" id="IPR016024">
    <property type="entry name" value="ARM-type_fold"/>
</dbReference>
<dbReference type="EnsemblPlants" id="LPERR12G12780.1">
    <property type="protein sequence ID" value="LPERR12G12780.1"/>
    <property type="gene ID" value="LPERR12G12780"/>
</dbReference>
<dbReference type="PANTHER" id="PTHR33115">
    <property type="entry name" value="ARM REPEAT SUPERFAMILY PROTEIN"/>
    <property type="match status" value="1"/>
</dbReference>
<dbReference type="STRING" id="77586.A0A0D9Y0A3"/>
<dbReference type="Gene3D" id="1.25.10.10">
    <property type="entry name" value="Leucine-rich Repeat Variant"/>
    <property type="match status" value="1"/>
</dbReference>
<keyword evidence="2" id="KW-0472">Membrane</keyword>
<keyword evidence="4" id="KW-1185">Reference proteome</keyword>
<dbReference type="HOGENOM" id="CLU_297786_0_0_1"/>
<dbReference type="AlphaFoldDB" id="A0A0D9Y0A3"/>
<proteinExistence type="predicted"/>
<protein>
    <submittedName>
        <fullName evidence="3">Uncharacterized protein</fullName>
    </submittedName>
</protein>
<dbReference type="PANTHER" id="PTHR33115:SF22">
    <property type="entry name" value="OS12G0449900 PROTEIN"/>
    <property type="match status" value="1"/>
</dbReference>
<accession>A0A0D9Y0A3</accession>
<reference evidence="3 4" key="1">
    <citation type="submission" date="2012-08" db="EMBL/GenBank/DDBJ databases">
        <title>Oryza genome evolution.</title>
        <authorList>
            <person name="Wing R.A."/>
        </authorList>
    </citation>
    <scope>NUCLEOTIDE SEQUENCE</scope>
</reference>
<organism evidence="3 4">
    <name type="scientific">Leersia perrieri</name>
    <dbReference type="NCBI Taxonomy" id="77586"/>
    <lineage>
        <taxon>Eukaryota</taxon>
        <taxon>Viridiplantae</taxon>
        <taxon>Streptophyta</taxon>
        <taxon>Embryophyta</taxon>
        <taxon>Tracheophyta</taxon>
        <taxon>Spermatophyta</taxon>
        <taxon>Magnoliopsida</taxon>
        <taxon>Liliopsida</taxon>
        <taxon>Poales</taxon>
        <taxon>Poaceae</taxon>
        <taxon>BOP clade</taxon>
        <taxon>Oryzoideae</taxon>
        <taxon>Oryzeae</taxon>
        <taxon>Oryzinae</taxon>
        <taxon>Leersia</taxon>
    </lineage>
</organism>
<evidence type="ECO:0000256" key="1">
    <source>
        <dbReference type="SAM" id="MobiDB-lite"/>
    </source>
</evidence>
<feature type="transmembrane region" description="Helical" evidence="2">
    <location>
        <begin position="69"/>
        <end position="87"/>
    </location>
</feature>
<name>A0A0D9Y0A3_9ORYZ</name>
<feature type="region of interest" description="Disordered" evidence="1">
    <location>
        <begin position="803"/>
        <end position="824"/>
    </location>
</feature>
<reference evidence="3" key="3">
    <citation type="submission" date="2015-04" db="UniProtKB">
        <authorList>
            <consortium name="EnsemblPlants"/>
        </authorList>
    </citation>
    <scope>IDENTIFICATION</scope>
</reference>
<feature type="transmembrane region" description="Helical" evidence="2">
    <location>
        <begin position="93"/>
        <end position="112"/>
    </location>
</feature>
<reference evidence="4" key="2">
    <citation type="submission" date="2013-12" db="EMBL/GenBank/DDBJ databases">
        <authorList>
            <person name="Yu Y."/>
            <person name="Lee S."/>
            <person name="de Baynast K."/>
            <person name="Wissotski M."/>
            <person name="Liu L."/>
            <person name="Talag J."/>
            <person name="Goicoechea J."/>
            <person name="Angelova A."/>
            <person name="Jetty R."/>
            <person name="Kudrna D."/>
            <person name="Golser W."/>
            <person name="Rivera L."/>
            <person name="Zhang J."/>
            <person name="Wing R."/>
        </authorList>
    </citation>
    <scope>NUCLEOTIDE SEQUENCE</scope>
</reference>
<feature type="transmembrane region" description="Helical" evidence="2">
    <location>
        <begin position="133"/>
        <end position="152"/>
    </location>
</feature>